<gene>
    <name evidence="1" type="ORF">F511_45371</name>
</gene>
<keyword evidence="2" id="KW-1185">Reference proteome</keyword>
<dbReference type="Proteomes" id="UP000250235">
    <property type="component" value="Unassembled WGS sequence"/>
</dbReference>
<dbReference type="EMBL" id="KV040792">
    <property type="protein sequence ID" value="KZV07147.1"/>
    <property type="molecule type" value="Genomic_DNA"/>
</dbReference>
<sequence length="79" mass="8562">MEVNYLNKSYLLTSNLQQSFCKSCKGKRVLRGPKTVTLNVMAGVDNNETIKVPRSGGADPDGNQPGAFSLSVMSFSLLH</sequence>
<name>A0A2Z6ZW71_9LAMI</name>
<reference evidence="1 2" key="1">
    <citation type="journal article" date="2015" name="Proc. Natl. Acad. Sci. U.S.A.">
        <title>The resurrection genome of Boea hygrometrica: A blueprint for survival of dehydration.</title>
        <authorList>
            <person name="Xiao L."/>
            <person name="Yang G."/>
            <person name="Zhang L."/>
            <person name="Yang X."/>
            <person name="Zhao S."/>
            <person name="Ji Z."/>
            <person name="Zhou Q."/>
            <person name="Hu M."/>
            <person name="Wang Y."/>
            <person name="Chen M."/>
            <person name="Xu Y."/>
            <person name="Jin H."/>
            <person name="Xiao X."/>
            <person name="Hu G."/>
            <person name="Bao F."/>
            <person name="Hu Y."/>
            <person name="Wan P."/>
            <person name="Li L."/>
            <person name="Deng X."/>
            <person name="Kuang T."/>
            <person name="Xiang C."/>
            <person name="Zhu J.K."/>
            <person name="Oliver M.J."/>
            <person name="He Y."/>
        </authorList>
    </citation>
    <scope>NUCLEOTIDE SEQUENCE [LARGE SCALE GENOMIC DNA]</scope>
    <source>
        <strain evidence="2">cv. XS01</strain>
    </source>
</reference>
<proteinExistence type="predicted"/>
<dbReference type="Gene3D" id="2.60.260.20">
    <property type="entry name" value="Urease metallochaperone UreE, N-terminal domain"/>
    <property type="match status" value="1"/>
</dbReference>
<dbReference type="AlphaFoldDB" id="A0A2Z6ZW71"/>
<organism evidence="1 2">
    <name type="scientific">Dorcoceras hygrometricum</name>
    <dbReference type="NCBI Taxonomy" id="472368"/>
    <lineage>
        <taxon>Eukaryota</taxon>
        <taxon>Viridiplantae</taxon>
        <taxon>Streptophyta</taxon>
        <taxon>Embryophyta</taxon>
        <taxon>Tracheophyta</taxon>
        <taxon>Spermatophyta</taxon>
        <taxon>Magnoliopsida</taxon>
        <taxon>eudicotyledons</taxon>
        <taxon>Gunneridae</taxon>
        <taxon>Pentapetalae</taxon>
        <taxon>asterids</taxon>
        <taxon>lamiids</taxon>
        <taxon>Lamiales</taxon>
        <taxon>Gesneriaceae</taxon>
        <taxon>Didymocarpoideae</taxon>
        <taxon>Trichosporeae</taxon>
        <taxon>Loxocarpinae</taxon>
        <taxon>Dorcoceras</taxon>
    </lineage>
</organism>
<dbReference type="OrthoDB" id="10256793at2759"/>
<evidence type="ECO:0000313" key="2">
    <source>
        <dbReference type="Proteomes" id="UP000250235"/>
    </source>
</evidence>
<accession>A0A2Z6ZW71</accession>
<protein>
    <submittedName>
        <fullName evidence="1">Uncharacterized protein</fullName>
    </submittedName>
</protein>
<evidence type="ECO:0000313" key="1">
    <source>
        <dbReference type="EMBL" id="KZV07147.1"/>
    </source>
</evidence>